<dbReference type="Pfam" id="PF00202">
    <property type="entry name" value="Aminotran_3"/>
    <property type="match status" value="1"/>
</dbReference>
<evidence type="ECO:0000313" key="7">
    <source>
        <dbReference type="EMBL" id="PLC50553.1"/>
    </source>
</evidence>
<dbReference type="GO" id="GO:0034386">
    <property type="term" value="F:4-aminobutyrate:2-oxoglutarate transaminase activity"/>
    <property type="evidence" value="ECO:0007669"/>
    <property type="project" value="InterPro"/>
</dbReference>
<dbReference type="AlphaFoldDB" id="A0A2N4U6C8"/>
<evidence type="ECO:0000256" key="6">
    <source>
        <dbReference type="RuleBase" id="RU003560"/>
    </source>
</evidence>
<dbReference type="PIRSF" id="PIRSF000521">
    <property type="entry name" value="Transaminase_4ab_Lys_Orn"/>
    <property type="match status" value="1"/>
</dbReference>
<dbReference type="Proteomes" id="UP000234190">
    <property type="component" value="Unassembled WGS sequence"/>
</dbReference>
<keyword evidence="4" id="KW-0808">Transferase</keyword>
<evidence type="ECO:0000256" key="3">
    <source>
        <dbReference type="ARBA" id="ARBA00022576"/>
    </source>
</evidence>
<dbReference type="GO" id="GO:0009448">
    <property type="term" value="P:gamma-aminobutyric acid metabolic process"/>
    <property type="evidence" value="ECO:0007669"/>
    <property type="project" value="InterPro"/>
</dbReference>
<accession>A0A2N4U6C8</accession>
<evidence type="ECO:0000256" key="2">
    <source>
        <dbReference type="ARBA" id="ARBA00008954"/>
    </source>
</evidence>
<evidence type="ECO:0000256" key="5">
    <source>
        <dbReference type="ARBA" id="ARBA00022898"/>
    </source>
</evidence>
<protein>
    <submittedName>
        <fullName evidence="7">4-aminobutyrate--2-oxoglutarate transaminase</fullName>
    </submittedName>
</protein>
<comment type="similarity">
    <text evidence="2 6">Belongs to the class-III pyridoxal-phosphate-dependent aminotransferase family.</text>
</comment>
<dbReference type="SUPFAM" id="SSF53383">
    <property type="entry name" value="PLP-dependent transferases"/>
    <property type="match status" value="1"/>
</dbReference>
<dbReference type="InterPro" id="IPR004632">
    <property type="entry name" value="4NH2But_aminotransferase_bac"/>
</dbReference>
<evidence type="ECO:0000313" key="8">
    <source>
        <dbReference type="Proteomes" id="UP000234190"/>
    </source>
</evidence>
<evidence type="ECO:0000256" key="1">
    <source>
        <dbReference type="ARBA" id="ARBA00001933"/>
    </source>
</evidence>
<dbReference type="Gene3D" id="3.90.1150.10">
    <property type="entry name" value="Aspartate Aminotransferase, domain 1"/>
    <property type="match status" value="1"/>
</dbReference>
<comment type="caution">
    <text evidence="7">The sequence shown here is derived from an EMBL/GenBank/DDBJ whole genome shotgun (WGS) entry which is preliminary data.</text>
</comment>
<sequence>MVLQQRSSRPGPQCQSYLEQRNAYVARGVANGPPIFAKSASGAVVIDLDGYEYLDFAGGIGTLNVGHSHPEVIKAVKAQADAYLHTCFNIVMYPGYIDLCRELSQIVPGDWEKKTMLQSSGAEAVENAIKIARRATGRSAVIAFENAFHGRTYMALALTAKAPAYKTGFGPLAGEVYRAPFPVMRDGDDPTQVSDDAFAEFRRLVETEIGCDSVAAVIIEPIQGEGGFYAAPREFLQAMRAYCTEKRIVMIADEIQSGFCRTGEWFATQHSGVQADLYTLAKSMGGGMPIAAVVGRADLIDAPDVGGLGGTYAGNPLSCAAALATIRIMNRDDYPEKAHVLGAILKNRFERWTKDFSIVREARGVGAMRAVEIVENNATQEPGTALTAEIVARAYQDGLILVKAGFYGNVLRFLGPLCMSVEQLETGLDILENAIAHVSNQTQKEEVAV</sequence>
<gene>
    <name evidence="7" type="primary">gabT</name>
    <name evidence="7" type="ORF">CR159_05930</name>
</gene>
<dbReference type="InterPro" id="IPR015424">
    <property type="entry name" value="PyrdxlP-dep_Trfase"/>
</dbReference>
<evidence type="ECO:0000256" key="4">
    <source>
        <dbReference type="ARBA" id="ARBA00022679"/>
    </source>
</evidence>
<dbReference type="OrthoDB" id="3398487at2"/>
<dbReference type="FunFam" id="3.40.640.10:FF:000013">
    <property type="entry name" value="4-aminobutyrate aminotransferase"/>
    <property type="match status" value="1"/>
</dbReference>
<dbReference type="NCBIfam" id="TIGR00700">
    <property type="entry name" value="GABAtrnsam"/>
    <property type="match status" value="1"/>
</dbReference>
<keyword evidence="8" id="KW-1185">Reference proteome</keyword>
<keyword evidence="5 6" id="KW-0663">Pyridoxal phosphate</keyword>
<reference evidence="7 8" key="1">
    <citation type="submission" date="2017-10" db="EMBL/GenBank/DDBJ databases">
        <title>Two draft genome sequences of Pusillimonas sp. strains isolated from a nitrate- and radionuclide-contaminated groundwater in Russia.</title>
        <authorList>
            <person name="Grouzdev D.S."/>
            <person name="Tourova T.P."/>
            <person name="Goeva M.A."/>
            <person name="Babich T.L."/>
            <person name="Sokolova D.S."/>
            <person name="Abdullin R."/>
            <person name="Poltaraus A.B."/>
            <person name="Toshchakov S.V."/>
            <person name="Nazina T.N."/>
        </authorList>
    </citation>
    <scope>NUCLEOTIDE SEQUENCE [LARGE SCALE GENOMIC DNA]</scope>
    <source>
        <strain evidence="7 8">JR1/69-3-13</strain>
    </source>
</reference>
<dbReference type="InterPro" id="IPR049704">
    <property type="entry name" value="Aminotrans_3_PPA_site"/>
</dbReference>
<name>A0A2N4U6C8_9BURK</name>
<organism evidence="7 8">
    <name type="scientific">Pollutimonas subterranea</name>
    <dbReference type="NCBI Taxonomy" id="2045210"/>
    <lineage>
        <taxon>Bacteria</taxon>
        <taxon>Pseudomonadati</taxon>
        <taxon>Pseudomonadota</taxon>
        <taxon>Betaproteobacteria</taxon>
        <taxon>Burkholderiales</taxon>
        <taxon>Alcaligenaceae</taxon>
        <taxon>Pollutimonas</taxon>
    </lineage>
</organism>
<keyword evidence="3" id="KW-0032">Aminotransferase</keyword>
<dbReference type="EMBL" id="PDNW01000004">
    <property type="protein sequence ID" value="PLC50553.1"/>
    <property type="molecule type" value="Genomic_DNA"/>
</dbReference>
<dbReference type="PANTHER" id="PTHR11986:SF58">
    <property type="entry name" value="LEUCINE_METHIONINE RACEMASE"/>
    <property type="match status" value="1"/>
</dbReference>
<dbReference type="InterPro" id="IPR050103">
    <property type="entry name" value="Class-III_PLP-dep_AT"/>
</dbReference>
<dbReference type="InterPro" id="IPR015421">
    <property type="entry name" value="PyrdxlP-dep_Trfase_major"/>
</dbReference>
<dbReference type="PANTHER" id="PTHR11986">
    <property type="entry name" value="AMINOTRANSFERASE CLASS III"/>
    <property type="match status" value="1"/>
</dbReference>
<comment type="cofactor">
    <cofactor evidence="1">
        <name>pyridoxal 5'-phosphate</name>
        <dbReference type="ChEBI" id="CHEBI:597326"/>
    </cofactor>
</comment>
<dbReference type="RefSeq" id="WP_102073098.1">
    <property type="nucleotide sequence ID" value="NZ_PDNW01000004.1"/>
</dbReference>
<dbReference type="PROSITE" id="PS00600">
    <property type="entry name" value="AA_TRANSFER_CLASS_3"/>
    <property type="match status" value="1"/>
</dbReference>
<dbReference type="InterPro" id="IPR005814">
    <property type="entry name" value="Aminotrans_3"/>
</dbReference>
<dbReference type="Gene3D" id="3.40.640.10">
    <property type="entry name" value="Type I PLP-dependent aspartate aminotransferase-like (Major domain)"/>
    <property type="match status" value="1"/>
</dbReference>
<dbReference type="CDD" id="cd00610">
    <property type="entry name" value="OAT_like"/>
    <property type="match status" value="1"/>
</dbReference>
<dbReference type="GO" id="GO:0030170">
    <property type="term" value="F:pyridoxal phosphate binding"/>
    <property type="evidence" value="ECO:0007669"/>
    <property type="project" value="InterPro"/>
</dbReference>
<dbReference type="InterPro" id="IPR015422">
    <property type="entry name" value="PyrdxlP-dep_Trfase_small"/>
</dbReference>
<proteinExistence type="inferred from homology"/>
<dbReference type="GO" id="GO:0042802">
    <property type="term" value="F:identical protein binding"/>
    <property type="evidence" value="ECO:0007669"/>
    <property type="project" value="TreeGrafter"/>
</dbReference>